<dbReference type="PANTHER" id="PTHR11439:SF483">
    <property type="entry name" value="PEPTIDE SYNTHASE GLIP-LIKE, PUTATIVE (AFU_ORTHOLOGUE AFUA_3G12920)-RELATED"/>
    <property type="match status" value="1"/>
</dbReference>
<name>A0A2K3LZ49_TRIPR</name>
<organism evidence="1 2">
    <name type="scientific">Trifolium pratense</name>
    <name type="common">Red clover</name>
    <dbReference type="NCBI Taxonomy" id="57577"/>
    <lineage>
        <taxon>Eukaryota</taxon>
        <taxon>Viridiplantae</taxon>
        <taxon>Streptophyta</taxon>
        <taxon>Embryophyta</taxon>
        <taxon>Tracheophyta</taxon>
        <taxon>Spermatophyta</taxon>
        <taxon>Magnoliopsida</taxon>
        <taxon>eudicotyledons</taxon>
        <taxon>Gunneridae</taxon>
        <taxon>Pentapetalae</taxon>
        <taxon>rosids</taxon>
        <taxon>fabids</taxon>
        <taxon>Fabales</taxon>
        <taxon>Fabaceae</taxon>
        <taxon>Papilionoideae</taxon>
        <taxon>50 kb inversion clade</taxon>
        <taxon>NPAAA clade</taxon>
        <taxon>Hologalegina</taxon>
        <taxon>IRL clade</taxon>
        <taxon>Trifolieae</taxon>
        <taxon>Trifolium</taxon>
    </lineage>
</organism>
<evidence type="ECO:0000313" key="2">
    <source>
        <dbReference type="Proteomes" id="UP000236291"/>
    </source>
</evidence>
<dbReference type="PANTHER" id="PTHR11439">
    <property type="entry name" value="GAG-POL-RELATED RETROTRANSPOSON"/>
    <property type="match status" value="1"/>
</dbReference>
<accession>A0A2K3LZ49</accession>
<comment type="caution">
    <text evidence="1">The sequence shown here is derived from an EMBL/GenBank/DDBJ whole genome shotgun (WGS) entry which is preliminary data.</text>
</comment>
<proteinExistence type="predicted"/>
<reference evidence="1 2" key="1">
    <citation type="journal article" date="2014" name="Am. J. Bot.">
        <title>Genome assembly and annotation for red clover (Trifolium pratense; Fabaceae).</title>
        <authorList>
            <person name="Istvanek J."/>
            <person name="Jaros M."/>
            <person name="Krenek A."/>
            <person name="Repkova J."/>
        </authorList>
    </citation>
    <scope>NUCLEOTIDE SEQUENCE [LARGE SCALE GENOMIC DNA]</scope>
    <source>
        <strain evidence="2">cv. Tatra</strain>
        <tissue evidence="1">Young leaves</tissue>
    </source>
</reference>
<dbReference type="CDD" id="cd09272">
    <property type="entry name" value="RNase_HI_RT_Ty1"/>
    <property type="match status" value="1"/>
</dbReference>
<dbReference type="EMBL" id="ASHM01044953">
    <property type="protein sequence ID" value="PNX83806.1"/>
    <property type="molecule type" value="Genomic_DNA"/>
</dbReference>
<protein>
    <submittedName>
        <fullName evidence="1">Uncharacterized protein</fullName>
    </submittedName>
</protein>
<dbReference type="AlphaFoldDB" id="A0A2K3LZ49"/>
<evidence type="ECO:0000313" key="1">
    <source>
        <dbReference type="EMBL" id="PNX83806.1"/>
    </source>
</evidence>
<dbReference type="Proteomes" id="UP000236291">
    <property type="component" value="Unassembled WGS sequence"/>
</dbReference>
<reference evidence="1 2" key="2">
    <citation type="journal article" date="2017" name="Front. Plant Sci.">
        <title>Gene Classification and Mining of Molecular Markers Useful in Red Clover (Trifolium pratense) Breeding.</title>
        <authorList>
            <person name="Istvanek J."/>
            <person name="Dluhosova J."/>
            <person name="Dluhos P."/>
            <person name="Patkova L."/>
            <person name="Nedelnik J."/>
            <person name="Repkova J."/>
        </authorList>
    </citation>
    <scope>NUCLEOTIDE SEQUENCE [LARGE SCALE GENOMIC DNA]</scope>
    <source>
        <strain evidence="2">cv. Tatra</strain>
        <tissue evidence="1">Young leaves</tissue>
    </source>
</reference>
<gene>
    <name evidence="1" type="ORF">L195_g039854</name>
</gene>
<dbReference type="STRING" id="57577.A0A2K3LZ49"/>
<sequence length="159" mass="18006">MLQVQSRTLILIDCGIMFPASDTSKNCKLTWFTTQVGVEMWRIESQLQEYIAASMCATKVIWLRNLMEEITGEVSDGVTLKIDNVSAINLAKNPISHGRSKHIEMRCHYLREQVNNGLLKLEHCRSEVQIADMLTKSVQTDVFKRLSDLMGVTSLATMN</sequence>